<feature type="domain" description="TF-B3" evidence="7">
    <location>
        <begin position="196"/>
        <end position="299"/>
    </location>
</feature>
<evidence type="ECO:0000256" key="4">
    <source>
        <dbReference type="ARBA" id="ARBA00023163"/>
    </source>
</evidence>
<dbReference type="SUPFAM" id="SSF101936">
    <property type="entry name" value="DNA-binding pseudobarrel domain"/>
    <property type="match status" value="1"/>
</dbReference>
<keyword evidence="3" id="KW-0238">DNA-binding</keyword>
<protein>
    <recommendedName>
        <fullName evidence="7">TF-B3 domain-containing protein</fullName>
    </recommendedName>
</protein>
<dbReference type="InterPro" id="IPR003340">
    <property type="entry name" value="B3_DNA-bd"/>
</dbReference>
<dbReference type="Pfam" id="PF02362">
    <property type="entry name" value="B3"/>
    <property type="match status" value="1"/>
</dbReference>
<feature type="compositionally biased region" description="Low complexity" evidence="6">
    <location>
        <begin position="150"/>
        <end position="163"/>
    </location>
</feature>
<dbReference type="Gene3D" id="2.40.330.10">
    <property type="entry name" value="DNA-binding pseudobarrel domain"/>
    <property type="match status" value="1"/>
</dbReference>
<name>A0AAP0QUG1_9ROSI</name>
<keyword evidence="5" id="KW-0539">Nucleus</keyword>
<gene>
    <name evidence="8" type="ORF">WN944_012289</name>
</gene>
<evidence type="ECO:0000256" key="3">
    <source>
        <dbReference type="ARBA" id="ARBA00023125"/>
    </source>
</evidence>
<evidence type="ECO:0000256" key="5">
    <source>
        <dbReference type="ARBA" id="ARBA00023242"/>
    </source>
</evidence>
<comment type="subcellular location">
    <subcellularLocation>
        <location evidence="1">Nucleus</location>
    </subcellularLocation>
</comment>
<dbReference type="Proteomes" id="UP001428341">
    <property type="component" value="Unassembled WGS sequence"/>
</dbReference>
<dbReference type="GO" id="GO:0003677">
    <property type="term" value="F:DNA binding"/>
    <property type="evidence" value="ECO:0007669"/>
    <property type="project" value="UniProtKB-KW"/>
</dbReference>
<dbReference type="PANTHER" id="PTHR31140:SF74">
    <property type="entry name" value="B3 DOMAIN-CONTAINING TRANSCRIPTION FACTOR LEC2"/>
    <property type="match status" value="1"/>
</dbReference>
<evidence type="ECO:0000256" key="1">
    <source>
        <dbReference type="ARBA" id="ARBA00004123"/>
    </source>
</evidence>
<feature type="region of interest" description="Disordered" evidence="6">
    <location>
        <begin position="140"/>
        <end position="163"/>
    </location>
</feature>
<evidence type="ECO:0000313" key="8">
    <source>
        <dbReference type="EMBL" id="KAK9223840.1"/>
    </source>
</evidence>
<dbReference type="EMBL" id="JBCGBO010000002">
    <property type="protein sequence ID" value="KAK9223840.1"/>
    <property type="molecule type" value="Genomic_DNA"/>
</dbReference>
<keyword evidence="9" id="KW-1185">Reference proteome</keyword>
<dbReference type="SMART" id="SM01019">
    <property type="entry name" value="B3"/>
    <property type="match status" value="1"/>
</dbReference>
<sequence>MENNFFPASNNNTATTATANNNTINTFTNQQLSQPNMAYTQNSQLYLPTYYHHNMQFPSTFPLDQSGGQSFAVAAAAPYPVYPFWLAQNGIQNGGGNNAIPAAAGSWSLQPNIRVPKEPQRVVLDPQKTKIARIKRKLARQKSLSLQRNASSGASSSNVPSSAHFDATRLPTYGVDTHRDLFNFCTPDNKRLRVLLQKALKNSDVGSLGRIILPKREAEENLPSLSDKEGIHIVIRDVYSDKHWTLKFKYWSNNKSRMYVLENTVDFVKQNGLEIGDSLTLYEDESKNLGQYFSVKKVERPEPAAEPSYKQQNYDFFPAANQTPTPIMHQARDEEEASLALLIEQLRHKEQQETYYNLMTLPLDDHEEANNVVRASNNATSSGIHAHLAATSSSSHGAKMNNPEYDHHQTVDDCYSDNSNVQRRSRSGSDDQQVSHTTDDNQWHEVDDLCAMVTRLCMAVCDGDWINFHEVEDLHATMRGLIMALRATVADRA</sequence>
<dbReference type="InterPro" id="IPR015300">
    <property type="entry name" value="DNA-bd_pseudobarrel_sf"/>
</dbReference>
<reference evidence="8 9" key="1">
    <citation type="submission" date="2024-05" db="EMBL/GenBank/DDBJ databases">
        <title>Haplotype-resolved chromosome-level genome assembly of Huyou (Citrus changshanensis).</title>
        <authorList>
            <person name="Miao C."/>
            <person name="Chen W."/>
            <person name="Wu Y."/>
            <person name="Wang L."/>
            <person name="Zhao S."/>
            <person name="Grierson D."/>
            <person name="Xu C."/>
            <person name="Chen K."/>
        </authorList>
    </citation>
    <scope>NUCLEOTIDE SEQUENCE [LARGE SCALE GENOMIC DNA]</scope>
    <source>
        <strain evidence="8">01-14</strain>
        <tissue evidence="8">Leaf</tissue>
    </source>
</reference>
<dbReference type="InterPro" id="IPR044800">
    <property type="entry name" value="LEC2-like"/>
</dbReference>
<organism evidence="8 9">
    <name type="scientific">Citrus x changshan-huyou</name>
    <dbReference type="NCBI Taxonomy" id="2935761"/>
    <lineage>
        <taxon>Eukaryota</taxon>
        <taxon>Viridiplantae</taxon>
        <taxon>Streptophyta</taxon>
        <taxon>Embryophyta</taxon>
        <taxon>Tracheophyta</taxon>
        <taxon>Spermatophyta</taxon>
        <taxon>Magnoliopsida</taxon>
        <taxon>eudicotyledons</taxon>
        <taxon>Gunneridae</taxon>
        <taxon>Pentapetalae</taxon>
        <taxon>rosids</taxon>
        <taxon>malvids</taxon>
        <taxon>Sapindales</taxon>
        <taxon>Rutaceae</taxon>
        <taxon>Aurantioideae</taxon>
        <taxon>Citrus</taxon>
    </lineage>
</organism>
<accession>A0AAP0QUG1</accession>
<proteinExistence type="predicted"/>
<dbReference type="CDD" id="cd10017">
    <property type="entry name" value="B3_DNA"/>
    <property type="match status" value="1"/>
</dbReference>
<dbReference type="GO" id="GO:0005634">
    <property type="term" value="C:nucleus"/>
    <property type="evidence" value="ECO:0007669"/>
    <property type="project" value="UniProtKB-SubCell"/>
</dbReference>
<evidence type="ECO:0000313" key="9">
    <source>
        <dbReference type="Proteomes" id="UP001428341"/>
    </source>
</evidence>
<dbReference type="PANTHER" id="PTHR31140">
    <property type="entry name" value="B3 DOMAIN-CONTAINING TRANSCRIPTION FACTOR ABI3"/>
    <property type="match status" value="1"/>
</dbReference>
<evidence type="ECO:0000259" key="7">
    <source>
        <dbReference type="PROSITE" id="PS50863"/>
    </source>
</evidence>
<feature type="region of interest" description="Disordered" evidence="6">
    <location>
        <begin position="390"/>
        <end position="440"/>
    </location>
</feature>
<keyword evidence="2" id="KW-0805">Transcription regulation</keyword>
<dbReference type="AlphaFoldDB" id="A0AAP0QUG1"/>
<comment type="caution">
    <text evidence="8">The sequence shown here is derived from an EMBL/GenBank/DDBJ whole genome shotgun (WGS) entry which is preliminary data.</text>
</comment>
<dbReference type="GO" id="GO:0003700">
    <property type="term" value="F:DNA-binding transcription factor activity"/>
    <property type="evidence" value="ECO:0007669"/>
    <property type="project" value="InterPro"/>
</dbReference>
<evidence type="ECO:0000256" key="2">
    <source>
        <dbReference type="ARBA" id="ARBA00023015"/>
    </source>
</evidence>
<keyword evidence="4" id="KW-0804">Transcription</keyword>
<evidence type="ECO:0000256" key="6">
    <source>
        <dbReference type="SAM" id="MobiDB-lite"/>
    </source>
</evidence>
<dbReference type="PROSITE" id="PS50863">
    <property type="entry name" value="B3"/>
    <property type="match status" value="1"/>
</dbReference>